<accession>A0A5B7HRD8</accession>
<evidence type="ECO:0000256" key="1">
    <source>
        <dbReference type="SAM" id="MobiDB-lite"/>
    </source>
</evidence>
<comment type="caution">
    <text evidence="2">The sequence shown here is derived from an EMBL/GenBank/DDBJ whole genome shotgun (WGS) entry which is preliminary data.</text>
</comment>
<name>A0A5B7HRD8_PORTR</name>
<feature type="region of interest" description="Disordered" evidence="1">
    <location>
        <begin position="71"/>
        <end position="90"/>
    </location>
</feature>
<keyword evidence="3" id="KW-1185">Reference proteome</keyword>
<dbReference type="AlphaFoldDB" id="A0A5B7HRD8"/>
<evidence type="ECO:0000313" key="3">
    <source>
        <dbReference type="Proteomes" id="UP000324222"/>
    </source>
</evidence>
<evidence type="ECO:0000313" key="2">
    <source>
        <dbReference type="EMBL" id="MPC72633.1"/>
    </source>
</evidence>
<sequence length="166" mass="17787">MCAVSTQALVRLASGPEPSSCCHTGVTGRYPPQAPVPSASHLARPYAPPPATPTHTVARNLCLMDQPFREGEAVSHQSRHAHTTCRRETKLSGFALPALRSYSPSQTPPPRSRGVLQAPPTAPQSSFSSSPCPSIRSPSRRAVPPALQSPFTHSPAEHLPYNYTFT</sequence>
<protein>
    <submittedName>
        <fullName evidence="2">Uncharacterized protein</fullName>
    </submittedName>
</protein>
<gene>
    <name evidence="2" type="ORF">E2C01_066945</name>
</gene>
<reference evidence="2 3" key="1">
    <citation type="submission" date="2019-05" db="EMBL/GenBank/DDBJ databases">
        <title>Another draft genome of Portunus trituberculatus and its Hox gene families provides insights of decapod evolution.</title>
        <authorList>
            <person name="Jeong J.-H."/>
            <person name="Song I."/>
            <person name="Kim S."/>
            <person name="Choi T."/>
            <person name="Kim D."/>
            <person name="Ryu S."/>
            <person name="Kim W."/>
        </authorList>
    </citation>
    <scope>NUCLEOTIDE SEQUENCE [LARGE SCALE GENOMIC DNA]</scope>
    <source>
        <tissue evidence="2">Muscle</tissue>
    </source>
</reference>
<feature type="region of interest" description="Disordered" evidence="1">
    <location>
        <begin position="96"/>
        <end position="155"/>
    </location>
</feature>
<feature type="compositionally biased region" description="Low complexity" evidence="1">
    <location>
        <begin position="123"/>
        <end position="137"/>
    </location>
</feature>
<dbReference type="Proteomes" id="UP000324222">
    <property type="component" value="Unassembled WGS sequence"/>
</dbReference>
<proteinExistence type="predicted"/>
<organism evidence="2 3">
    <name type="scientific">Portunus trituberculatus</name>
    <name type="common">Swimming crab</name>
    <name type="synonym">Neptunus trituberculatus</name>
    <dbReference type="NCBI Taxonomy" id="210409"/>
    <lineage>
        <taxon>Eukaryota</taxon>
        <taxon>Metazoa</taxon>
        <taxon>Ecdysozoa</taxon>
        <taxon>Arthropoda</taxon>
        <taxon>Crustacea</taxon>
        <taxon>Multicrustacea</taxon>
        <taxon>Malacostraca</taxon>
        <taxon>Eumalacostraca</taxon>
        <taxon>Eucarida</taxon>
        <taxon>Decapoda</taxon>
        <taxon>Pleocyemata</taxon>
        <taxon>Brachyura</taxon>
        <taxon>Eubrachyura</taxon>
        <taxon>Portunoidea</taxon>
        <taxon>Portunidae</taxon>
        <taxon>Portuninae</taxon>
        <taxon>Portunus</taxon>
    </lineage>
</organism>
<dbReference type="EMBL" id="VSRR010035094">
    <property type="protein sequence ID" value="MPC72633.1"/>
    <property type="molecule type" value="Genomic_DNA"/>
</dbReference>